<sequence>MAETKDKDAIQQIYNKVLPKVAERIYQHLTEVVALFDDFRLEKVADYWTRDKDAASDKEISIENGNVAQVGLQLQLLGFQRPGVTAFDLQKDLVVKLDYTSYTVGPDRNTAWEEKPYFYDWSNQELEELAVRWSEAIIDDLIQQLQTAK</sequence>
<name>A0A6P1P0J1_9BACT</name>
<evidence type="ECO:0000313" key="1">
    <source>
        <dbReference type="EMBL" id="QHL86482.1"/>
    </source>
</evidence>
<dbReference type="AlphaFoldDB" id="A0A6P1P0J1"/>
<dbReference type="RefSeq" id="WP_160688912.1">
    <property type="nucleotide sequence ID" value="NZ_CP047897.1"/>
</dbReference>
<dbReference type="Proteomes" id="UP000464214">
    <property type="component" value="Chromosome"/>
</dbReference>
<proteinExistence type="predicted"/>
<reference evidence="1 2" key="1">
    <citation type="submission" date="2020-01" db="EMBL/GenBank/DDBJ databases">
        <authorList>
            <person name="Kim M."/>
        </authorList>
    </citation>
    <scope>NUCLEOTIDE SEQUENCE [LARGE SCALE GENOMIC DNA]</scope>
    <source>
        <strain evidence="1 2">BT10</strain>
    </source>
</reference>
<organism evidence="1 2">
    <name type="scientific">Nibribacter ruber</name>
    <dbReference type="NCBI Taxonomy" id="2698458"/>
    <lineage>
        <taxon>Bacteria</taxon>
        <taxon>Pseudomonadati</taxon>
        <taxon>Bacteroidota</taxon>
        <taxon>Cytophagia</taxon>
        <taxon>Cytophagales</taxon>
        <taxon>Hymenobacteraceae</taxon>
        <taxon>Nibribacter</taxon>
    </lineage>
</organism>
<keyword evidence="2" id="KW-1185">Reference proteome</keyword>
<gene>
    <name evidence="1" type="ORF">GU926_03105</name>
</gene>
<protein>
    <submittedName>
        <fullName evidence="1">Uncharacterized protein</fullName>
    </submittedName>
</protein>
<dbReference type="KEGG" id="nib:GU926_03105"/>
<accession>A0A6P1P0J1</accession>
<evidence type="ECO:0000313" key="2">
    <source>
        <dbReference type="Proteomes" id="UP000464214"/>
    </source>
</evidence>
<dbReference type="EMBL" id="CP047897">
    <property type="protein sequence ID" value="QHL86482.1"/>
    <property type="molecule type" value="Genomic_DNA"/>
</dbReference>